<dbReference type="AlphaFoldDB" id="A0A0A0DK92"/>
<reference evidence="1 2" key="1">
    <citation type="submission" date="2014-06" db="EMBL/GenBank/DDBJ databases">
        <authorList>
            <person name="Teng J.L."/>
            <person name="Huang Y."/>
            <person name="Tse H."/>
            <person name="Lau S.K."/>
            <person name="Woo P.C."/>
        </authorList>
    </citation>
    <scope>NUCLEOTIDE SEQUENCE [LARGE SCALE GENOMIC DNA]</scope>
    <source>
        <strain evidence="1 2">HKU4</strain>
    </source>
</reference>
<dbReference type="PATRIC" id="fig|176090.4.peg.780"/>
<comment type="caution">
    <text evidence="1">The sequence shown here is derived from an EMBL/GenBank/DDBJ whole genome shotgun (WGS) entry which is preliminary data.</text>
</comment>
<dbReference type="RefSeq" id="WP_037616020.1">
    <property type="nucleotide sequence ID" value="NZ_JPEN01000055.1"/>
</dbReference>
<dbReference type="eggNOG" id="ENOG502Z8RR">
    <property type="taxonomic scope" value="Bacteria"/>
</dbReference>
<organism evidence="1 2">
    <name type="scientific">Streptococcus sinensis</name>
    <dbReference type="NCBI Taxonomy" id="176090"/>
    <lineage>
        <taxon>Bacteria</taxon>
        <taxon>Bacillati</taxon>
        <taxon>Bacillota</taxon>
        <taxon>Bacilli</taxon>
        <taxon>Lactobacillales</taxon>
        <taxon>Streptococcaceae</taxon>
        <taxon>Streptococcus</taxon>
    </lineage>
</organism>
<name>A0A0A0DK92_9STRE</name>
<proteinExistence type="predicted"/>
<keyword evidence="2" id="KW-1185">Reference proteome</keyword>
<dbReference type="EMBL" id="JPEN01000055">
    <property type="protein sequence ID" value="KGM37342.1"/>
    <property type="molecule type" value="Genomic_DNA"/>
</dbReference>
<gene>
    <name evidence="1" type="ORF">SSIN_0787</name>
</gene>
<protein>
    <submittedName>
        <fullName evidence="1">Uncharacterized protein</fullName>
    </submittedName>
</protein>
<evidence type="ECO:0000313" key="2">
    <source>
        <dbReference type="Proteomes" id="UP000030019"/>
    </source>
</evidence>
<accession>A0A0A0DK92</accession>
<dbReference type="STRING" id="176090.SSIN_0787"/>
<sequence>MLLFSTILNIDDSLTKDVFLSLVIEWNQGSPHEDNVIRNLKWDGSYNQKFGDETISLEFKEYRNEEIVAVRYVKKLDDGIIWKTDYIMNFKDYKMSIMLDRSFTEDAIGVDPSFTTPLFIKLLIEKGYVVNDNDLPVLMTPHRIDRENVSILATVINGIKTYNLPVVYVSKTFSNNIPIEVDKLAYALKGVAHIFVQGDLRTNILIREQCEGANEYNGAIGIYYQSDVVKHKRLLNYEYFDPTITRQNIVKDIINFTNQQSIDPLYTWDGVTTFLLNDRFESQKEKRTKAERTKEETDELLDSFSSDFDDLTEENSRLRSSISELEAELAYYKSVFYSGQNNGNSFLSSGSEKEFFKGEKKEFILSVLSDSLASIKDDTRRKHIVQDIIQQNAIEDVLSKKREEIKRLITDYSGLNGKLKQDLKQLGFSVSDEGKHYKLTYFDDNRYTITMAKTPSDGRAGKNNVSNINNKVF</sequence>
<dbReference type="Proteomes" id="UP000030019">
    <property type="component" value="Unassembled WGS sequence"/>
</dbReference>
<evidence type="ECO:0000313" key="1">
    <source>
        <dbReference type="EMBL" id="KGM37342.1"/>
    </source>
</evidence>